<dbReference type="PROSITE" id="PS51257">
    <property type="entry name" value="PROKAR_LIPOPROTEIN"/>
    <property type="match status" value="1"/>
</dbReference>
<dbReference type="OrthoDB" id="3247214at2759"/>
<gene>
    <name evidence="3" type="ORF">GALMADRAFT_257761</name>
</gene>
<dbReference type="STRING" id="685588.A0A067SD21"/>
<dbReference type="AlphaFoldDB" id="A0A067SD21"/>
<proteinExistence type="predicted"/>
<dbReference type="EMBL" id="KL142412">
    <property type="protein sequence ID" value="KDR67872.1"/>
    <property type="molecule type" value="Genomic_DNA"/>
</dbReference>
<accession>A0A067SD21</accession>
<feature type="compositionally biased region" description="Low complexity" evidence="1">
    <location>
        <begin position="78"/>
        <end position="104"/>
    </location>
</feature>
<feature type="signal peptide" evidence="2">
    <location>
        <begin position="1"/>
        <end position="18"/>
    </location>
</feature>
<sequence>MILVRFSLSLLLLASCEADVDCVEGYSVILSATWVLPVALIPSTWKENDFPKSPTQPAPIPLPPASSQWTPSSPPASLPTSSGSASPIQVAPLYPSPSLSPSLS</sequence>
<dbReference type="Proteomes" id="UP000027222">
    <property type="component" value="Unassembled WGS sequence"/>
</dbReference>
<evidence type="ECO:0000256" key="1">
    <source>
        <dbReference type="SAM" id="MobiDB-lite"/>
    </source>
</evidence>
<evidence type="ECO:0000313" key="4">
    <source>
        <dbReference type="Proteomes" id="UP000027222"/>
    </source>
</evidence>
<keyword evidence="2" id="KW-0732">Signal</keyword>
<keyword evidence="4" id="KW-1185">Reference proteome</keyword>
<feature type="region of interest" description="Disordered" evidence="1">
    <location>
        <begin position="50"/>
        <end position="104"/>
    </location>
</feature>
<reference evidence="4" key="1">
    <citation type="journal article" date="2014" name="Proc. Natl. Acad. Sci. U.S.A.">
        <title>Extensive sampling of basidiomycete genomes demonstrates inadequacy of the white-rot/brown-rot paradigm for wood decay fungi.</title>
        <authorList>
            <person name="Riley R."/>
            <person name="Salamov A.A."/>
            <person name="Brown D.W."/>
            <person name="Nagy L.G."/>
            <person name="Floudas D."/>
            <person name="Held B.W."/>
            <person name="Levasseur A."/>
            <person name="Lombard V."/>
            <person name="Morin E."/>
            <person name="Otillar R."/>
            <person name="Lindquist E.A."/>
            <person name="Sun H."/>
            <person name="LaButti K.M."/>
            <person name="Schmutz J."/>
            <person name="Jabbour D."/>
            <person name="Luo H."/>
            <person name="Baker S.E."/>
            <person name="Pisabarro A.G."/>
            <person name="Walton J.D."/>
            <person name="Blanchette R.A."/>
            <person name="Henrissat B."/>
            <person name="Martin F."/>
            <person name="Cullen D."/>
            <person name="Hibbett D.S."/>
            <person name="Grigoriev I.V."/>
        </authorList>
    </citation>
    <scope>NUCLEOTIDE SEQUENCE [LARGE SCALE GENOMIC DNA]</scope>
    <source>
        <strain evidence="4">CBS 339.88</strain>
    </source>
</reference>
<organism evidence="3 4">
    <name type="scientific">Galerina marginata (strain CBS 339.88)</name>
    <dbReference type="NCBI Taxonomy" id="685588"/>
    <lineage>
        <taxon>Eukaryota</taxon>
        <taxon>Fungi</taxon>
        <taxon>Dikarya</taxon>
        <taxon>Basidiomycota</taxon>
        <taxon>Agaricomycotina</taxon>
        <taxon>Agaricomycetes</taxon>
        <taxon>Agaricomycetidae</taxon>
        <taxon>Agaricales</taxon>
        <taxon>Agaricineae</taxon>
        <taxon>Strophariaceae</taxon>
        <taxon>Galerina</taxon>
    </lineage>
</organism>
<protein>
    <submittedName>
        <fullName evidence="3">Uncharacterized protein</fullName>
    </submittedName>
</protein>
<evidence type="ECO:0000256" key="2">
    <source>
        <dbReference type="SAM" id="SignalP"/>
    </source>
</evidence>
<evidence type="ECO:0000313" key="3">
    <source>
        <dbReference type="EMBL" id="KDR67872.1"/>
    </source>
</evidence>
<feature type="compositionally biased region" description="Pro residues" evidence="1">
    <location>
        <begin position="54"/>
        <end position="64"/>
    </location>
</feature>
<dbReference type="HOGENOM" id="CLU_2250363_0_0_1"/>
<feature type="chain" id="PRO_5001645635" evidence="2">
    <location>
        <begin position="19"/>
        <end position="104"/>
    </location>
</feature>
<name>A0A067SD21_GALM3</name>